<dbReference type="AlphaFoldDB" id="A0A8T2N7A2"/>
<keyword evidence="2" id="KW-1133">Transmembrane helix</keyword>
<dbReference type="Proteomes" id="UP000824540">
    <property type="component" value="Unassembled WGS sequence"/>
</dbReference>
<evidence type="ECO:0000313" key="4">
    <source>
        <dbReference type="Proteomes" id="UP000824540"/>
    </source>
</evidence>
<sequence>MKEEKIPLKRSRRPGEAEEGERAEMEVAISVIISNNIVISVRVFLRPAGLTEPHRTTESPTELQRAPQNYREPHRATESPTELQRAPQSYREPHRGIENPTELQRAPQSYREPHRATESPTELQRAPQSYREPHRATESPTELQRAPQSYREPHRATDSPTELKRTPQCYREPHRGTESPTELQRTPQSYRELFQRAPESYREPHRATESPTELLVLLYCTPSALRSHDRALLLYCTPSALSALITEGRVLKITCLGKEQLLRPDLGRDANTRSAVGFISLRGNPYFCCSSRPSVTKRERLASPLLIRVFSHSTITIIIFFFILIIIIFMVKPPPSVSWLLSAQGEESRPALKPGERTMCPGPRRVTLREGHGSSTDSHLCFGLDPERRQGESARHVTPPVHVIALSMLSHTAPAPRLTSCRCCRRRMKSACTQSASLQVPDLTSGGRQREDETNKP</sequence>
<proteinExistence type="predicted"/>
<comment type="caution">
    <text evidence="3">The sequence shown here is derived from an EMBL/GenBank/DDBJ whole genome shotgun (WGS) entry which is preliminary data.</text>
</comment>
<feature type="transmembrane region" description="Helical" evidence="2">
    <location>
        <begin position="305"/>
        <end position="331"/>
    </location>
</feature>
<protein>
    <submittedName>
        <fullName evidence="3">Uncharacterized protein</fullName>
    </submittedName>
</protein>
<name>A0A8T2N7A2_9TELE</name>
<reference evidence="3" key="1">
    <citation type="thesis" date="2021" institute="BYU ScholarsArchive" country="Provo, UT, USA">
        <title>Applications of and Algorithms for Genome Assembly and Genomic Analyses with an Emphasis on Marine Teleosts.</title>
        <authorList>
            <person name="Pickett B.D."/>
        </authorList>
    </citation>
    <scope>NUCLEOTIDE SEQUENCE</scope>
    <source>
        <strain evidence="3">HI-2016</strain>
    </source>
</reference>
<feature type="compositionally biased region" description="Basic and acidic residues" evidence="1">
    <location>
        <begin position="151"/>
        <end position="177"/>
    </location>
</feature>
<feature type="compositionally biased region" description="Polar residues" evidence="1">
    <location>
        <begin position="178"/>
        <end position="188"/>
    </location>
</feature>
<evidence type="ECO:0000256" key="2">
    <source>
        <dbReference type="SAM" id="Phobius"/>
    </source>
</evidence>
<feature type="region of interest" description="Disordered" evidence="1">
    <location>
        <begin position="51"/>
        <end position="188"/>
    </location>
</feature>
<feature type="region of interest" description="Disordered" evidence="1">
    <location>
        <begin position="1"/>
        <end position="22"/>
    </location>
</feature>
<accession>A0A8T2N7A2</accession>
<evidence type="ECO:0000313" key="3">
    <source>
        <dbReference type="EMBL" id="KAG9332377.1"/>
    </source>
</evidence>
<organism evidence="3 4">
    <name type="scientific">Albula glossodonta</name>
    <name type="common">roundjaw bonefish</name>
    <dbReference type="NCBI Taxonomy" id="121402"/>
    <lineage>
        <taxon>Eukaryota</taxon>
        <taxon>Metazoa</taxon>
        <taxon>Chordata</taxon>
        <taxon>Craniata</taxon>
        <taxon>Vertebrata</taxon>
        <taxon>Euteleostomi</taxon>
        <taxon>Actinopterygii</taxon>
        <taxon>Neopterygii</taxon>
        <taxon>Teleostei</taxon>
        <taxon>Albuliformes</taxon>
        <taxon>Albulidae</taxon>
        <taxon>Albula</taxon>
    </lineage>
</organism>
<dbReference type="EMBL" id="JAFBMS010000238">
    <property type="protein sequence ID" value="KAG9332377.1"/>
    <property type="molecule type" value="Genomic_DNA"/>
</dbReference>
<evidence type="ECO:0000256" key="1">
    <source>
        <dbReference type="SAM" id="MobiDB-lite"/>
    </source>
</evidence>
<dbReference type="OrthoDB" id="8960888at2759"/>
<keyword evidence="4" id="KW-1185">Reference proteome</keyword>
<feature type="region of interest" description="Disordered" evidence="1">
    <location>
        <begin position="434"/>
        <end position="457"/>
    </location>
</feature>
<keyword evidence="2" id="KW-0472">Membrane</keyword>
<gene>
    <name evidence="3" type="ORF">JZ751_014973</name>
</gene>
<feature type="compositionally biased region" description="Basic and acidic residues" evidence="1">
    <location>
        <begin position="448"/>
        <end position="457"/>
    </location>
</feature>
<keyword evidence="2" id="KW-0812">Transmembrane</keyword>